<dbReference type="AlphaFoldDB" id="A0AAV4MJ78"/>
<keyword evidence="3" id="KW-1185">Reference proteome</keyword>
<dbReference type="Proteomes" id="UP001054837">
    <property type="component" value="Unassembled WGS sequence"/>
</dbReference>
<organism evidence="2 3">
    <name type="scientific">Caerostris darwini</name>
    <dbReference type="NCBI Taxonomy" id="1538125"/>
    <lineage>
        <taxon>Eukaryota</taxon>
        <taxon>Metazoa</taxon>
        <taxon>Ecdysozoa</taxon>
        <taxon>Arthropoda</taxon>
        <taxon>Chelicerata</taxon>
        <taxon>Arachnida</taxon>
        <taxon>Araneae</taxon>
        <taxon>Araneomorphae</taxon>
        <taxon>Entelegynae</taxon>
        <taxon>Araneoidea</taxon>
        <taxon>Araneidae</taxon>
        <taxon>Caerostris</taxon>
    </lineage>
</organism>
<dbReference type="EMBL" id="BPLQ01000530">
    <property type="protein sequence ID" value="GIX72433.1"/>
    <property type="molecule type" value="Genomic_DNA"/>
</dbReference>
<protein>
    <submittedName>
        <fullName evidence="2">Uncharacterized protein</fullName>
    </submittedName>
</protein>
<accession>A0AAV4MJ78</accession>
<evidence type="ECO:0000313" key="3">
    <source>
        <dbReference type="Proteomes" id="UP001054837"/>
    </source>
</evidence>
<comment type="caution">
    <text evidence="2">The sequence shown here is derived from an EMBL/GenBank/DDBJ whole genome shotgun (WGS) entry which is preliminary data.</text>
</comment>
<evidence type="ECO:0000313" key="2">
    <source>
        <dbReference type="EMBL" id="GIX72433.1"/>
    </source>
</evidence>
<sequence>MLPPRKYTPSEKSLQRCNEAIFLAKTLMYAPHHNQPSSTLIFFPSESPKPIHQLGNDVRKQNEGLKPSDDGRDDIPQRATHGKLRR</sequence>
<evidence type="ECO:0000256" key="1">
    <source>
        <dbReference type="SAM" id="MobiDB-lite"/>
    </source>
</evidence>
<feature type="region of interest" description="Disordered" evidence="1">
    <location>
        <begin position="35"/>
        <end position="86"/>
    </location>
</feature>
<name>A0AAV4MJ78_9ARAC</name>
<proteinExistence type="predicted"/>
<feature type="compositionally biased region" description="Basic and acidic residues" evidence="1">
    <location>
        <begin position="57"/>
        <end position="76"/>
    </location>
</feature>
<reference evidence="2 3" key="1">
    <citation type="submission" date="2021-06" db="EMBL/GenBank/DDBJ databases">
        <title>Caerostris darwini draft genome.</title>
        <authorList>
            <person name="Kono N."/>
            <person name="Arakawa K."/>
        </authorList>
    </citation>
    <scope>NUCLEOTIDE SEQUENCE [LARGE SCALE GENOMIC DNA]</scope>
</reference>
<gene>
    <name evidence="2" type="ORF">CDAR_253491</name>
</gene>